<dbReference type="OrthoDB" id="271303at2759"/>
<dbReference type="GO" id="GO:0050201">
    <property type="term" value="F:fucokinase activity"/>
    <property type="evidence" value="ECO:0007669"/>
    <property type="project" value="TreeGrafter"/>
</dbReference>
<evidence type="ECO:0000313" key="3">
    <source>
        <dbReference type="EMBL" id="KAJ7382347.1"/>
    </source>
</evidence>
<dbReference type="PANTHER" id="PTHR32463">
    <property type="entry name" value="L-FUCOSE KINASE"/>
    <property type="match status" value="1"/>
</dbReference>
<gene>
    <name evidence="3" type="ORF">OS493_035624</name>
</gene>
<accession>A0A9X0D073</accession>
<proteinExistence type="predicted"/>
<keyword evidence="1" id="KW-0808">Transferase</keyword>
<evidence type="ECO:0000313" key="4">
    <source>
        <dbReference type="Proteomes" id="UP001163046"/>
    </source>
</evidence>
<comment type="caution">
    <text evidence="3">The sequence shown here is derived from an EMBL/GenBank/DDBJ whole genome shotgun (WGS) entry which is preliminary data.</text>
</comment>
<protein>
    <submittedName>
        <fullName evidence="3">Uncharacterized protein</fullName>
    </submittedName>
</protein>
<name>A0A9X0D073_9CNID</name>
<organism evidence="3 4">
    <name type="scientific">Desmophyllum pertusum</name>
    <dbReference type="NCBI Taxonomy" id="174260"/>
    <lineage>
        <taxon>Eukaryota</taxon>
        <taxon>Metazoa</taxon>
        <taxon>Cnidaria</taxon>
        <taxon>Anthozoa</taxon>
        <taxon>Hexacorallia</taxon>
        <taxon>Scleractinia</taxon>
        <taxon>Caryophylliina</taxon>
        <taxon>Caryophylliidae</taxon>
        <taxon>Desmophyllum</taxon>
    </lineage>
</organism>
<evidence type="ECO:0000256" key="2">
    <source>
        <dbReference type="ARBA" id="ARBA00022777"/>
    </source>
</evidence>
<sequence length="129" mass="14240">MAEANNNTEGRKRWTAIVLTCQNKTSAHTFQKELEIHQSKGFFDKDVLLLTLEDPKARVGSGGASVNALLVVAEHLSAKAGYETLTLSVLDDANILIMHMGRDFPFSSCGRFFNTLPAKHIEESKETFA</sequence>
<dbReference type="AlphaFoldDB" id="A0A9X0D073"/>
<evidence type="ECO:0000256" key="1">
    <source>
        <dbReference type="ARBA" id="ARBA00022679"/>
    </source>
</evidence>
<dbReference type="Proteomes" id="UP001163046">
    <property type="component" value="Unassembled WGS sequence"/>
</dbReference>
<keyword evidence="2" id="KW-0418">Kinase</keyword>
<dbReference type="InterPro" id="IPR052203">
    <property type="entry name" value="GHMP_Kinase-Related"/>
</dbReference>
<dbReference type="GO" id="GO:0042352">
    <property type="term" value="P:GDP-L-fucose salvage"/>
    <property type="evidence" value="ECO:0007669"/>
    <property type="project" value="TreeGrafter"/>
</dbReference>
<dbReference type="PANTHER" id="PTHR32463:SF0">
    <property type="entry name" value="L-FUCOSE KINASE"/>
    <property type="match status" value="1"/>
</dbReference>
<dbReference type="EMBL" id="MU825927">
    <property type="protein sequence ID" value="KAJ7382347.1"/>
    <property type="molecule type" value="Genomic_DNA"/>
</dbReference>
<reference evidence="3" key="1">
    <citation type="submission" date="2023-01" db="EMBL/GenBank/DDBJ databases">
        <title>Genome assembly of the deep-sea coral Lophelia pertusa.</title>
        <authorList>
            <person name="Herrera S."/>
            <person name="Cordes E."/>
        </authorList>
    </citation>
    <scope>NUCLEOTIDE SEQUENCE</scope>
    <source>
        <strain evidence="3">USNM1676648</strain>
        <tissue evidence="3">Polyp</tissue>
    </source>
</reference>
<keyword evidence="4" id="KW-1185">Reference proteome</keyword>